<keyword evidence="2" id="KW-1133">Transmembrane helix</keyword>
<feature type="transmembrane region" description="Helical" evidence="2">
    <location>
        <begin position="205"/>
        <end position="225"/>
    </location>
</feature>
<dbReference type="OrthoDB" id="2261774at2759"/>
<dbReference type="VEuPathDB" id="FungiDB:HMPREF1544_02728"/>
<dbReference type="EMBL" id="KE123921">
    <property type="protein sequence ID" value="EPB90362.1"/>
    <property type="molecule type" value="Genomic_DNA"/>
</dbReference>
<feature type="region of interest" description="Disordered" evidence="1">
    <location>
        <begin position="292"/>
        <end position="313"/>
    </location>
</feature>
<organism evidence="3 4">
    <name type="scientific">Mucor circinelloides f. circinelloides (strain 1006PhL)</name>
    <name type="common">Mucormycosis agent</name>
    <name type="synonym">Calyptromyces circinelloides</name>
    <dbReference type="NCBI Taxonomy" id="1220926"/>
    <lineage>
        <taxon>Eukaryota</taxon>
        <taxon>Fungi</taxon>
        <taxon>Fungi incertae sedis</taxon>
        <taxon>Mucoromycota</taxon>
        <taxon>Mucoromycotina</taxon>
        <taxon>Mucoromycetes</taxon>
        <taxon>Mucorales</taxon>
        <taxon>Mucorineae</taxon>
        <taxon>Mucoraceae</taxon>
        <taxon>Mucor</taxon>
    </lineage>
</organism>
<sequence length="313" mass="35412">MYTITASRKALSYSTAASRNWLFFAGTCDEIHSGNAKADYSIAAAYEQHCVDPANCQFYPIHGCYASEGGLVCKNRNKGGFEVSIDPLYTIFYSPINVKNDTGLPCFTVPITDELINYVDFRGPKVIDVYDLDLIGNCSSMSYCDKHTKTCQPKQPLDSPCQYNMQCYFGIDGIPGHCSNNTCSIREDIPQYYYNTPRWTMGDQWQSAVVAVLITGAVAIGLLIGRAQVKKLVSKFKEMMEKWQNPDTSVPASMPFVATEEAWNQHHNQQKRWWKQVPGMNWVYSRLKRGGGDNDQYYQLDNRGEEPPPYRAD</sequence>
<dbReference type="eggNOG" id="ENOG502RP7H">
    <property type="taxonomic scope" value="Eukaryota"/>
</dbReference>
<dbReference type="OMA" id="DPANCQF"/>
<feature type="compositionally biased region" description="Basic and acidic residues" evidence="1">
    <location>
        <begin position="302"/>
        <end position="313"/>
    </location>
</feature>
<keyword evidence="4" id="KW-1185">Reference proteome</keyword>
<dbReference type="AlphaFoldDB" id="S2JPB8"/>
<dbReference type="InParanoid" id="S2JPB8"/>
<keyword evidence="2" id="KW-0812">Transmembrane</keyword>
<proteinExistence type="predicted"/>
<evidence type="ECO:0000313" key="4">
    <source>
        <dbReference type="Proteomes" id="UP000014254"/>
    </source>
</evidence>
<name>S2JPB8_MUCC1</name>
<dbReference type="Proteomes" id="UP000014254">
    <property type="component" value="Unassembled WGS sequence"/>
</dbReference>
<evidence type="ECO:0000313" key="3">
    <source>
        <dbReference type="EMBL" id="EPB90362.1"/>
    </source>
</evidence>
<gene>
    <name evidence="3" type="ORF">HMPREF1544_02728</name>
</gene>
<protein>
    <submittedName>
        <fullName evidence="3">Uncharacterized protein</fullName>
    </submittedName>
</protein>
<evidence type="ECO:0000256" key="2">
    <source>
        <dbReference type="SAM" id="Phobius"/>
    </source>
</evidence>
<reference evidence="4" key="1">
    <citation type="submission" date="2013-05" db="EMBL/GenBank/DDBJ databases">
        <title>The Genome sequence of Mucor circinelloides f. circinelloides 1006PhL.</title>
        <authorList>
            <consortium name="The Broad Institute Genomics Platform"/>
            <person name="Cuomo C."/>
            <person name="Earl A."/>
            <person name="Findley K."/>
            <person name="Lee S.C."/>
            <person name="Walker B."/>
            <person name="Young S."/>
            <person name="Zeng Q."/>
            <person name="Gargeya S."/>
            <person name="Fitzgerald M."/>
            <person name="Haas B."/>
            <person name="Abouelleil A."/>
            <person name="Allen A.W."/>
            <person name="Alvarado L."/>
            <person name="Arachchi H.M."/>
            <person name="Berlin A.M."/>
            <person name="Chapman S.B."/>
            <person name="Gainer-Dewar J."/>
            <person name="Goldberg J."/>
            <person name="Griggs A."/>
            <person name="Gujja S."/>
            <person name="Hansen M."/>
            <person name="Howarth C."/>
            <person name="Imamovic A."/>
            <person name="Ireland A."/>
            <person name="Larimer J."/>
            <person name="McCowan C."/>
            <person name="Murphy C."/>
            <person name="Pearson M."/>
            <person name="Poon T.W."/>
            <person name="Priest M."/>
            <person name="Roberts A."/>
            <person name="Saif S."/>
            <person name="Shea T."/>
            <person name="Sisk P."/>
            <person name="Sykes S."/>
            <person name="Wortman J."/>
            <person name="Nusbaum C."/>
            <person name="Birren B."/>
        </authorList>
    </citation>
    <scope>NUCLEOTIDE SEQUENCE [LARGE SCALE GENOMIC DNA]</scope>
    <source>
        <strain evidence="4">1006PhL</strain>
    </source>
</reference>
<keyword evidence="2" id="KW-0472">Membrane</keyword>
<accession>S2JPB8</accession>
<evidence type="ECO:0000256" key="1">
    <source>
        <dbReference type="SAM" id="MobiDB-lite"/>
    </source>
</evidence>